<gene>
    <name evidence="3" type="ORF">AWRI4233_LOCUS1931</name>
</gene>
<dbReference type="Gene3D" id="1.10.287.1490">
    <property type="match status" value="1"/>
</dbReference>
<dbReference type="SUPFAM" id="SSF57997">
    <property type="entry name" value="Tropomyosin"/>
    <property type="match status" value="1"/>
</dbReference>
<dbReference type="OrthoDB" id="5413982at2759"/>
<dbReference type="AlphaFoldDB" id="A0A9N8PB91"/>
<feature type="compositionally biased region" description="Basic residues" evidence="2">
    <location>
        <begin position="41"/>
        <end position="53"/>
    </location>
</feature>
<dbReference type="EMBL" id="CAIJEO010000003">
    <property type="protein sequence ID" value="CAD0088827.1"/>
    <property type="molecule type" value="Genomic_DNA"/>
</dbReference>
<evidence type="ECO:0008006" key="5">
    <source>
        <dbReference type="Google" id="ProtNLM"/>
    </source>
</evidence>
<evidence type="ECO:0000313" key="3">
    <source>
        <dbReference type="EMBL" id="CAD0088827.1"/>
    </source>
</evidence>
<feature type="compositionally biased region" description="Polar residues" evidence="2">
    <location>
        <begin position="501"/>
        <end position="518"/>
    </location>
</feature>
<feature type="region of interest" description="Disordered" evidence="2">
    <location>
        <begin position="272"/>
        <end position="291"/>
    </location>
</feature>
<dbReference type="Proteomes" id="UP000714618">
    <property type="component" value="Unassembled WGS sequence"/>
</dbReference>
<evidence type="ECO:0000256" key="1">
    <source>
        <dbReference type="SAM" id="Coils"/>
    </source>
</evidence>
<accession>A0A9N8PB91</accession>
<evidence type="ECO:0000256" key="2">
    <source>
        <dbReference type="SAM" id="MobiDB-lite"/>
    </source>
</evidence>
<feature type="compositionally biased region" description="Polar residues" evidence="2">
    <location>
        <begin position="278"/>
        <end position="291"/>
    </location>
</feature>
<evidence type="ECO:0000313" key="4">
    <source>
        <dbReference type="Proteomes" id="UP000714618"/>
    </source>
</evidence>
<organism evidence="3 4">
    <name type="scientific">Aureobasidium mustum</name>
    <dbReference type="NCBI Taxonomy" id="2773714"/>
    <lineage>
        <taxon>Eukaryota</taxon>
        <taxon>Fungi</taxon>
        <taxon>Dikarya</taxon>
        <taxon>Ascomycota</taxon>
        <taxon>Pezizomycotina</taxon>
        <taxon>Dothideomycetes</taxon>
        <taxon>Dothideomycetidae</taxon>
        <taxon>Dothideales</taxon>
        <taxon>Saccotheciaceae</taxon>
        <taxon>Aureobasidium</taxon>
    </lineage>
</organism>
<sequence>MTRKRLRSLPQQRSVYVACTTTKQPEVSQAEPCAQFEELKKKQKGKKGGKKKADKADATEEKDDATAEAPADGEAQEADVDGPTEEKAADSTPLDAEAADDPKEEKTGEASEETAVPEEVPADRPTNERKPSQSEQSRQRSASFRQNSGLTSPSLSKSSALPSISAEEEVQDIYRKQASRIDELEKENKKLQEAQSKLQKVEDELEQLRESSGDVAELKSKAALADKRHEEIEKLVWNLEQNAICRETNIIQTFELTSVQRQLSQAQQQVADKRRKSNASPSREIQAQLASKTSTIESLELELSNLRNQYNMSQSSVSAHEATIKELEQRATTAEQAAEAAQKEIETLKETINKPVETEKNDAEDPAALQAKITTLESDLRTAQSSADTATTRASSLEQKIETLTKLHKDQTNTHDSQIKDLTSKLASLKTSQTPAANDTDSIADDANDLEREQLHQRIRDLEAENTDLRRGVWRDQRAAMQPDINDASPGYEDVDLSNPYAASSSAQRPHARTGSSFQDVLQSGISAFTGGQRKQSLGLLSEEDFDEDSFRVAQEEEGKKRIERIREVKRGLEDWRGWRVDLVDLRAGGLGGGAATGPMFEV</sequence>
<reference evidence="3" key="1">
    <citation type="submission" date="2020-06" db="EMBL/GenBank/DDBJ databases">
        <authorList>
            <person name="Onetto C."/>
        </authorList>
    </citation>
    <scope>NUCLEOTIDE SEQUENCE</scope>
</reference>
<keyword evidence="1" id="KW-0175">Coiled coil</keyword>
<feature type="region of interest" description="Disordered" evidence="2">
    <location>
        <begin position="22"/>
        <end position="168"/>
    </location>
</feature>
<name>A0A9N8PB91_9PEZI</name>
<comment type="caution">
    <text evidence="3">The sequence shown here is derived from an EMBL/GenBank/DDBJ whole genome shotgun (WGS) entry which is preliminary data.</text>
</comment>
<feature type="compositionally biased region" description="Acidic residues" evidence="2">
    <location>
        <begin position="74"/>
        <end position="83"/>
    </location>
</feature>
<keyword evidence="4" id="KW-1185">Reference proteome</keyword>
<feature type="compositionally biased region" description="Low complexity" evidence="2">
    <location>
        <begin position="133"/>
        <end position="165"/>
    </location>
</feature>
<protein>
    <recommendedName>
        <fullName evidence="5">M protein repeat protein</fullName>
    </recommendedName>
</protein>
<proteinExistence type="predicted"/>
<feature type="coiled-coil region" evidence="1">
    <location>
        <begin position="387"/>
        <end position="414"/>
    </location>
</feature>
<feature type="compositionally biased region" description="Basic and acidic residues" evidence="2">
    <location>
        <begin position="100"/>
        <end position="109"/>
    </location>
</feature>
<feature type="compositionally biased region" description="Basic and acidic residues" evidence="2">
    <location>
        <begin position="121"/>
        <end position="132"/>
    </location>
</feature>
<feature type="region of interest" description="Disordered" evidence="2">
    <location>
        <begin position="481"/>
        <end position="518"/>
    </location>
</feature>